<dbReference type="EMBL" id="KE346375">
    <property type="protein sequence ID" value="KJE97892.1"/>
    <property type="molecule type" value="Genomic_DNA"/>
</dbReference>
<feature type="transmembrane region" description="Helical" evidence="9">
    <location>
        <begin position="529"/>
        <end position="550"/>
    </location>
</feature>
<evidence type="ECO:0000313" key="12">
    <source>
        <dbReference type="Proteomes" id="UP000008743"/>
    </source>
</evidence>
<dbReference type="Proteomes" id="UP000008743">
    <property type="component" value="Unassembled WGS sequence"/>
</dbReference>
<dbReference type="GO" id="GO:0005524">
    <property type="term" value="F:ATP binding"/>
    <property type="evidence" value="ECO:0007669"/>
    <property type="project" value="UniProtKB-KW"/>
</dbReference>
<evidence type="ECO:0000256" key="3">
    <source>
        <dbReference type="ARBA" id="ARBA00022692"/>
    </source>
</evidence>
<dbReference type="Pfam" id="PF01061">
    <property type="entry name" value="ABC2_membrane"/>
    <property type="match status" value="1"/>
</dbReference>
<feature type="transmembrane region" description="Helical" evidence="9">
    <location>
        <begin position="634"/>
        <end position="656"/>
    </location>
</feature>
<dbReference type="eggNOG" id="KOG0061">
    <property type="taxonomic scope" value="Eukaryota"/>
</dbReference>
<dbReference type="OrthoDB" id="66620at2759"/>
<name>A0A0D2W0W3_CAPO3</name>
<feature type="region of interest" description="Disordered" evidence="8">
    <location>
        <begin position="1"/>
        <end position="24"/>
    </location>
</feature>
<dbReference type="InterPro" id="IPR013525">
    <property type="entry name" value="ABC2_TM"/>
</dbReference>
<dbReference type="AlphaFoldDB" id="A0A0D2W0W3"/>
<dbReference type="InterPro" id="IPR050352">
    <property type="entry name" value="ABCG_transporters"/>
</dbReference>
<feature type="transmembrane region" description="Helical" evidence="9">
    <location>
        <begin position="499"/>
        <end position="517"/>
    </location>
</feature>
<dbReference type="CDD" id="cd03213">
    <property type="entry name" value="ABCG_EPDR"/>
    <property type="match status" value="1"/>
</dbReference>
<accession>A0A0D2W0W3</accession>
<dbReference type="InterPro" id="IPR027417">
    <property type="entry name" value="P-loop_NTPase"/>
</dbReference>
<gene>
    <name evidence="11" type="ORF">CAOG_007971</name>
</gene>
<evidence type="ECO:0000256" key="5">
    <source>
        <dbReference type="ARBA" id="ARBA00022840"/>
    </source>
</evidence>
<organism evidence="11 12">
    <name type="scientific">Capsaspora owczarzaki (strain ATCC 30864)</name>
    <dbReference type="NCBI Taxonomy" id="595528"/>
    <lineage>
        <taxon>Eukaryota</taxon>
        <taxon>Filasterea</taxon>
        <taxon>Capsaspora</taxon>
    </lineage>
</organism>
<keyword evidence="2" id="KW-0813">Transport</keyword>
<evidence type="ECO:0000259" key="10">
    <source>
        <dbReference type="PROSITE" id="PS50893"/>
    </source>
</evidence>
<dbReference type="InterPro" id="IPR003593">
    <property type="entry name" value="AAA+_ATPase"/>
</dbReference>
<protein>
    <submittedName>
        <fullName evidence="11">ABC transporter</fullName>
    </submittedName>
</protein>
<sequence>MSRVLQLHGGDGGGDGTATTGRGSNAMLLRSSSVVEQKLQFSTRPMTVAFKDLSFTVMVKPNTYPAAKAGDKAPAPAASASASASASIDVDAGAAAAPAPRGKKQLLVEKKILKGVTGSFESARFTAIMGASGAGKTSLLNVLAGEVAAGTVDGTVSVNGQSIDPGRIMRRIAGFVFQDDIILGTMTVREAITMSALLRLPRSLSLETKMTRVDIVIQLLRLDKCADTLIGSAHVKGVSGGERKRTAVAMEMITNPSILFCDEPTSGLDAFSAFSLCQTLKSLADAGCTVVATIHQPSSEVYHMFDELLLLADGRVMYMGELEYAVEYFGARGFSCPRYTNPADYFFMSILNDATHSVFVEDAEQEEKVKEEQEEEGKNVIVAPNPLPVPMDLDAVADFLLRDATETGSYHSAMEDIVTKQESPINEKADVRVQRLLNLWPTSEQSAFIKNRADNPAHTDGVKSTDLKVGASFSTQFMFLGGRAFKNALRNRFMVRARLGQTVFLGLLVGLIFLQIGDDQASVQNRTGALFFVATNIIMTGTMGTMTVFSTEKNVFLREFSSRYYKLFPYFASKILVELPFNIFFPFLYVAILYFLIGFQATATKFFIMAFTTVLLANCGAAFGLLVGSMTSDLTVAMASVPMILLPLIIFSGLLLNLDDTPYEFYWAPYISPVRYAYGAFLNNEMDGLVFTCTLPNGMEHRGLGCPNPTGEAVVRNLSFHTLSVLENCIILICIWVVLLGIGYTCLYRGSRRPSGARMLSRARSSSTATE</sequence>
<dbReference type="InParanoid" id="A0A0D2W0W3"/>
<dbReference type="InterPro" id="IPR003439">
    <property type="entry name" value="ABC_transporter-like_ATP-bd"/>
</dbReference>
<keyword evidence="6 9" id="KW-1133">Transmembrane helix</keyword>
<dbReference type="Gene3D" id="3.40.50.300">
    <property type="entry name" value="P-loop containing nucleotide triphosphate hydrolases"/>
    <property type="match status" value="1"/>
</dbReference>
<keyword evidence="7 9" id="KW-0472">Membrane</keyword>
<dbReference type="PROSITE" id="PS50893">
    <property type="entry name" value="ABC_TRANSPORTER_2"/>
    <property type="match status" value="1"/>
</dbReference>
<dbReference type="PANTHER" id="PTHR48041">
    <property type="entry name" value="ABC TRANSPORTER G FAMILY MEMBER 28"/>
    <property type="match status" value="1"/>
</dbReference>
<proteinExistence type="predicted"/>
<dbReference type="STRING" id="595528.A0A0D2W0W3"/>
<evidence type="ECO:0000256" key="7">
    <source>
        <dbReference type="ARBA" id="ARBA00023136"/>
    </source>
</evidence>
<evidence type="ECO:0000256" key="6">
    <source>
        <dbReference type="ARBA" id="ARBA00022989"/>
    </source>
</evidence>
<dbReference type="Pfam" id="PF00005">
    <property type="entry name" value="ABC_tran"/>
    <property type="match status" value="1"/>
</dbReference>
<feature type="transmembrane region" description="Helical" evidence="9">
    <location>
        <begin position="725"/>
        <end position="748"/>
    </location>
</feature>
<evidence type="ECO:0000256" key="8">
    <source>
        <dbReference type="SAM" id="MobiDB-lite"/>
    </source>
</evidence>
<dbReference type="GO" id="GO:0140359">
    <property type="term" value="F:ABC-type transporter activity"/>
    <property type="evidence" value="ECO:0007669"/>
    <property type="project" value="InterPro"/>
</dbReference>
<evidence type="ECO:0000256" key="1">
    <source>
        <dbReference type="ARBA" id="ARBA00004141"/>
    </source>
</evidence>
<dbReference type="SMART" id="SM00382">
    <property type="entry name" value="AAA"/>
    <property type="match status" value="1"/>
</dbReference>
<dbReference type="PANTHER" id="PTHR48041:SF91">
    <property type="entry name" value="ABC TRANSPORTER G FAMILY MEMBER 28"/>
    <property type="match status" value="1"/>
</dbReference>
<keyword evidence="3 9" id="KW-0812">Transmembrane</keyword>
<keyword evidence="5" id="KW-0067">ATP-binding</keyword>
<dbReference type="GO" id="GO:0016020">
    <property type="term" value="C:membrane"/>
    <property type="evidence" value="ECO:0007669"/>
    <property type="project" value="UniProtKB-SubCell"/>
</dbReference>
<dbReference type="SUPFAM" id="SSF52540">
    <property type="entry name" value="P-loop containing nucleoside triphosphate hydrolases"/>
    <property type="match status" value="1"/>
</dbReference>
<reference evidence="12" key="1">
    <citation type="submission" date="2011-02" db="EMBL/GenBank/DDBJ databases">
        <title>The Genome Sequence of Capsaspora owczarzaki ATCC 30864.</title>
        <authorList>
            <person name="Russ C."/>
            <person name="Cuomo C."/>
            <person name="Burger G."/>
            <person name="Gray M.W."/>
            <person name="Holland P.W.H."/>
            <person name="King N."/>
            <person name="Lang F.B.F."/>
            <person name="Roger A.J."/>
            <person name="Ruiz-Trillo I."/>
            <person name="Young S.K."/>
            <person name="Zeng Q."/>
            <person name="Gargeya S."/>
            <person name="Alvarado L."/>
            <person name="Berlin A."/>
            <person name="Chapman S.B."/>
            <person name="Chen Z."/>
            <person name="Freedman E."/>
            <person name="Gellesch M."/>
            <person name="Goldberg J."/>
            <person name="Griggs A."/>
            <person name="Gujja S."/>
            <person name="Heilman E."/>
            <person name="Heiman D."/>
            <person name="Howarth C."/>
            <person name="Mehta T."/>
            <person name="Neiman D."/>
            <person name="Pearson M."/>
            <person name="Roberts A."/>
            <person name="Saif S."/>
            <person name="Shea T."/>
            <person name="Shenoy N."/>
            <person name="Sisk P."/>
            <person name="Stolte C."/>
            <person name="Sykes S."/>
            <person name="White J."/>
            <person name="Yandava C."/>
            <person name="Haas B."/>
            <person name="Nusbaum C."/>
            <person name="Birren B."/>
        </authorList>
    </citation>
    <scope>NUCLEOTIDE SEQUENCE</scope>
    <source>
        <strain evidence="12">ATCC 30864</strain>
    </source>
</reference>
<evidence type="ECO:0000256" key="2">
    <source>
        <dbReference type="ARBA" id="ARBA00022448"/>
    </source>
</evidence>
<evidence type="ECO:0000256" key="9">
    <source>
        <dbReference type="SAM" id="Phobius"/>
    </source>
</evidence>
<dbReference type="GO" id="GO:0016887">
    <property type="term" value="F:ATP hydrolysis activity"/>
    <property type="evidence" value="ECO:0007669"/>
    <property type="project" value="InterPro"/>
</dbReference>
<dbReference type="PhylomeDB" id="A0A0D2W0W3"/>
<feature type="domain" description="ABC transporter" evidence="10">
    <location>
        <begin position="88"/>
        <end position="338"/>
    </location>
</feature>
<keyword evidence="4" id="KW-0547">Nucleotide-binding</keyword>
<evidence type="ECO:0000313" key="11">
    <source>
        <dbReference type="EMBL" id="KJE97892.1"/>
    </source>
</evidence>
<keyword evidence="12" id="KW-1185">Reference proteome</keyword>
<feature type="transmembrane region" description="Helical" evidence="9">
    <location>
        <begin position="603"/>
        <end position="627"/>
    </location>
</feature>
<evidence type="ECO:0000256" key="4">
    <source>
        <dbReference type="ARBA" id="ARBA00022741"/>
    </source>
</evidence>
<comment type="subcellular location">
    <subcellularLocation>
        <location evidence="1">Membrane</location>
        <topology evidence="1">Multi-pass membrane protein</topology>
    </subcellularLocation>
</comment>
<feature type="transmembrane region" description="Helical" evidence="9">
    <location>
        <begin position="571"/>
        <end position="597"/>
    </location>
</feature>